<keyword evidence="4 10" id="KW-0812">Transmembrane</keyword>
<accession>A0AAZ3SCD0</accession>
<feature type="region of interest" description="Disordered" evidence="9">
    <location>
        <begin position="506"/>
        <end position="533"/>
    </location>
</feature>
<evidence type="ECO:0000313" key="12">
    <source>
        <dbReference type="Proteomes" id="UP000694402"/>
    </source>
</evidence>
<dbReference type="RefSeq" id="XP_042174156.1">
    <property type="nucleotide sequence ID" value="XM_042318222.1"/>
</dbReference>
<dbReference type="GeneTree" id="ENSGT00950000182914"/>
<feature type="transmembrane region" description="Helical" evidence="10">
    <location>
        <begin position="740"/>
        <end position="762"/>
    </location>
</feature>
<dbReference type="Pfam" id="PF07690">
    <property type="entry name" value="MFS_1"/>
    <property type="match status" value="1"/>
</dbReference>
<evidence type="ECO:0000256" key="4">
    <source>
        <dbReference type="ARBA" id="ARBA00022692"/>
    </source>
</evidence>
<feature type="region of interest" description="Disordered" evidence="9">
    <location>
        <begin position="20"/>
        <end position="42"/>
    </location>
</feature>
<evidence type="ECO:0000313" key="11">
    <source>
        <dbReference type="Ensembl" id="ENSOTSP00005150850.1"/>
    </source>
</evidence>
<keyword evidence="6 10" id="KW-1133">Transmembrane helix</keyword>
<dbReference type="GO" id="GO:0008506">
    <property type="term" value="F:sucrose:proton symporter activity"/>
    <property type="evidence" value="ECO:0007669"/>
    <property type="project" value="TreeGrafter"/>
</dbReference>
<feature type="transmembrane region" description="Helical" evidence="10">
    <location>
        <begin position="63"/>
        <end position="81"/>
    </location>
</feature>
<reference evidence="11" key="3">
    <citation type="submission" date="2025-09" db="UniProtKB">
        <authorList>
            <consortium name="Ensembl"/>
        </authorList>
    </citation>
    <scope>IDENTIFICATION</scope>
</reference>
<keyword evidence="3" id="KW-0597">Phosphoprotein</keyword>
<dbReference type="GO" id="GO:0016020">
    <property type="term" value="C:membrane"/>
    <property type="evidence" value="ECO:0007669"/>
    <property type="project" value="UniProtKB-SubCell"/>
</dbReference>
<evidence type="ECO:0000256" key="2">
    <source>
        <dbReference type="ARBA" id="ARBA00022448"/>
    </source>
</evidence>
<keyword evidence="5" id="KW-0769">Symport</keyword>
<keyword evidence="7 10" id="KW-0472">Membrane</keyword>
<gene>
    <name evidence="11" type="primary">LOC112243909</name>
</gene>
<feature type="compositionally biased region" description="Polar residues" evidence="9">
    <location>
        <begin position="808"/>
        <end position="821"/>
    </location>
</feature>
<evidence type="ECO:0000256" key="9">
    <source>
        <dbReference type="SAM" id="MobiDB-lite"/>
    </source>
</evidence>
<feature type="region of interest" description="Disordered" evidence="9">
    <location>
        <begin position="263"/>
        <end position="291"/>
    </location>
</feature>
<feature type="transmembrane region" description="Helical" evidence="10">
    <location>
        <begin position="154"/>
        <end position="173"/>
    </location>
</feature>
<dbReference type="PANTHER" id="PTHR19432:SF7">
    <property type="entry name" value="SOLUTE CARRIER FAMILY 45 MEMBER 4"/>
    <property type="match status" value="1"/>
</dbReference>
<feature type="compositionally biased region" description="Basic and acidic residues" evidence="9">
    <location>
        <begin position="506"/>
        <end position="515"/>
    </location>
</feature>
<reference evidence="11" key="2">
    <citation type="submission" date="2025-08" db="UniProtKB">
        <authorList>
            <consortium name="Ensembl"/>
        </authorList>
    </citation>
    <scope>IDENTIFICATION</scope>
</reference>
<evidence type="ECO:0000256" key="8">
    <source>
        <dbReference type="ARBA" id="ARBA00038193"/>
    </source>
</evidence>
<dbReference type="GeneID" id="112243909"/>
<comment type="similarity">
    <text evidence="8">Belongs to the glycoside-pentoside-hexuronide (GPH) cation symporter transporter (TC 2.A.2) family.</text>
</comment>
<feature type="transmembrane region" description="Helical" evidence="10">
    <location>
        <begin position="120"/>
        <end position="142"/>
    </location>
</feature>
<dbReference type="RefSeq" id="XP_042174155.1">
    <property type="nucleotide sequence ID" value="XM_042318221.1"/>
</dbReference>
<dbReference type="FunFam" id="1.20.1250.20:FF:000069">
    <property type="entry name" value="Solute carrier family 45 member 4"/>
    <property type="match status" value="1"/>
</dbReference>
<feature type="transmembrane region" description="Helical" evidence="10">
    <location>
        <begin position="706"/>
        <end position="728"/>
    </location>
</feature>
<feature type="transmembrane region" description="Helical" evidence="10">
    <location>
        <begin position="604"/>
        <end position="626"/>
    </location>
</feature>
<feature type="transmembrane region" description="Helical" evidence="10">
    <location>
        <begin position="553"/>
        <end position="574"/>
    </location>
</feature>
<evidence type="ECO:0000256" key="10">
    <source>
        <dbReference type="SAM" id="Phobius"/>
    </source>
</evidence>
<reference evidence="12" key="1">
    <citation type="journal article" date="2018" name="PLoS ONE">
        <title>Chinook salmon (Oncorhynchus tshawytscha) genome and transcriptome.</title>
        <authorList>
            <person name="Christensen K.A."/>
            <person name="Leong J.S."/>
            <person name="Sakhrani D."/>
            <person name="Biagi C.A."/>
            <person name="Minkley D.R."/>
            <person name="Withler R.E."/>
            <person name="Rondeau E.B."/>
            <person name="Koop B.F."/>
            <person name="Devlin R.H."/>
        </authorList>
    </citation>
    <scope>NUCLEOTIDE SEQUENCE [LARGE SCALE GENOMIC DNA]</scope>
</reference>
<feature type="transmembrane region" description="Helical" evidence="10">
    <location>
        <begin position="87"/>
        <end position="108"/>
    </location>
</feature>
<feature type="transmembrane region" description="Helical" evidence="10">
    <location>
        <begin position="232"/>
        <end position="250"/>
    </location>
</feature>
<dbReference type="Ensembl" id="ENSOTST00005127513.1">
    <property type="protein sequence ID" value="ENSOTSP00005150850.1"/>
    <property type="gene ID" value="ENSOTSG00005058391.1"/>
</dbReference>
<feature type="region of interest" description="Disordered" evidence="9">
    <location>
        <begin position="767"/>
        <end position="821"/>
    </location>
</feature>
<comment type="subcellular location">
    <subcellularLocation>
        <location evidence="1">Membrane</location>
        <topology evidence="1">Multi-pass membrane protein</topology>
    </subcellularLocation>
</comment>
<proteinExistence type="inferred from homology"/>
<dbReference type="Proteomes" id="UP000694402">
    <property type="component" value="Unassembled WGS sequence"/>
</dbReference>
<feature type="transmembrane region" description="Helical" evidence="10">
    <location>
        <begin position="663"/>
        <end position="685"/>
    </location>
</feature>
<feature type="region of interest" description="Disordered" evidence="9">
    <location>
        <begin position="428"/>
        <end position="452"/>
    </location>
</feature>
<evidence type="ECO:0000256" key="7">
    <source>
        <dbReference type="ARBA" id="ARBA00023136"/>
    </source>
</evidence>
<dbReference type="PANTHER" id="PTHR19432">
    <property type="entry name" value="SUGAR TRANSPORTER"/>
    <property type="match status" value="1"/>
</dbReference>
<protein>
    <recommendedName>
        <fullName evidence="13">Solute carrier family 45 member 4b</fullName>
    </recommendedName>
</protein>
<name>A0AAZ3SCD0_ONCTS</name>
<keyword evidence="12" id="KW-1185">Reference proteome</keyword>
<feature type="transmembrane region" description="Helical" evidence="10">
    <location>
        <begin position="193"/>
        <end position="212"/>
    </location>
</feature>
<feature type="transmembrane region" description="Helical" evidence="10">
    <location>
        <begin position="638"/>
        <end position="657"/>
    </location>
</feature>
<sequence length="821" mass="89012">MVPQKADLTVLPCQDVVEMPVTKQSSERDEESPDGSLGEGAGGERIPLRKWVMHGAVMFGREFCYAMETALVTPVLLQIGLPEQYYSLTWFLSPILGLILTPLIGSASDRCTLKWGRRRPFILALCVGVLLGVSLFLNGSLLGLALGDVPSSQPIGIVLTVLGVVLLDFSADASDGPIRAYLLDVADTEEQDMALNIHAFSAGLGGAVGYVLGGLDWTSTILGTAFKSQEQILFVFAAVIFTISVILHMFSIKEESFEARGDTLGDSDSDSLSSSEKLKGGLAGPRSVPQLDVIGEEDAQSERELFINVDRVRSKSDSVLAMPDATIELDSDLDQDGHFLADIEPSIFQDNPQDLYPGTPQRHYSGWGIQDLEGPQAEAQADSQLPLFHQDPSPYYSREHMLFNNQTNQGAKCLNGASAAPAVPSNHTARGANSQGRMPGLRPSNTSTTTGARRFPFYRQPSFTFSYYGRVGSARYRHRRNTMGNPAGANLRIKTSQSMNDIYEHMQRRQQRRELQQSSTTLSSGDSETDDGDQGGTTVKLLWLSMLKMPPQLLRLCVCHLLTWFSIIAEAVFYTDFMGQVIYAGHPTAPANSTELLQKYHKGVQMGCWGLVVYAATAAVCSAVLQKYLDNYDLSIKVIYILGTLSFSLGTAVMAIFPNVYVAMVMISTMGIISMSISYCPYALLGQYHENKEYIHHSPGKSRRGFGIDCAILSCQVYIAQILVASALSTVVDAVGSVRVIPMMASGGSFLGFLTSTFLVIYPDSSTPTTTQDQEGYGEEGAPALVAPEPGPSGSSMQEPVVLLKTSPKGSSSTAHYESTI</sequence>
<evidence type="ECO:0008006" key="13">
    <source>
        <dbReference type="Google" id="ProtNLM"/>
    </source>
</evidence>
<keyword evidence="2" id="KW-0813">Transport</keyword>
<feature type="compositionally biased region" description="Low complexity" evidence="9">
    <location>
        <begin position="264"/>
        <end position="275"/>
    </location>
</feature>
<dbReference type="AlphaFoldDB" id="A0AAZ3SCD0"/>
<evidence type="ECO:0000256" key="1">
    <source>
        <dbReference type="ARBA" id="ARBA00004141"/>
    </source>
</evidence>
<dbReference type="InterPro" id="IPR011701">
    <property type="entry name" value="MFS"/>
</dbReference>
<evidence type="ECO:0000256" key="3">
    <source>
        <dbReference type="ARBA" id="ARBA00022553"/>
    </source>
</evidence>
<dbReference type="KEGG" id="otw:112243909"/>
<organism evidence="11 12">
    <name type="scientific">Oncorhynchus tshawytscha</name>
    <name type="common">Chinook salmon</name>
    <name type="synonym">Salmo tshawytscha</name>
    <dbReference type="NCBI Taxonomy" id="74940"/>
    <lineage>
        <taxon>Eukaryota</taxon>
        <taxon>Metazoa</taxon>
        <taxon>Chordata</taxon>
        <taxon>Craniata</taxon>
        <taxon>Vertebrata</taxon>
        <taxon>Euteleostomi</taxon>
        <taxon>Actinopterygii</taxon>
        <taxon>Neopterygii</taxon>
        <taxon>Teleostei</taxon>
        <taxon>Protacanthopterygii</taxon>
        <taxon>Salmoniformes</taxon>
        <taxon>Salmonidae</taxon>
        <taxon>Salmoninae</taxon>
        <taxon>Oncorhynchus</taxon>
    </lineage>
</organism>
<evidence type="ECO:0000256" key="5">
    <source>
        <dbReference type="ARBA" id="ARBA00022847"/>
    </source>
</evidence>
<evidence type="ECO:0000256" key="6">
    <source>
        <dbReference type="ARBA" id="ARBA00022989"/>
    </source>
</evidence>